<dbReference type="InterPro" id="IPR039931">
    <property type="entry name" value="EEIG1/2-like"/>
</dbReference>
<keyword evidence="4" id="KW-1185">Reference proteome</keyword>
<dbReference type="GeneID" id="110984798"/>
<feature type="compositionally biased region" description="Basic and acidic residues" evidence="2">
    <location>
        <begin position="267"/>
        <end position="302"/>
    </location>
</feature>
<evidence type="ECO:0000256" key="1">
    <source>
        <dbReference type="ARBA" id="ARBA00034780"/>
    </source>
</evidence>
<comment type="similarity">
    <text evidence="1">Belongs to the EEIG family.</text>
</comment>
<dbReference type="OrthoDB" id="3365224at2759"/>
<evidence type="ECO:0000259" key="3">
    <source>
        <dbReference type="PROSITE" id="PS51840"/>
    </source>
</evidence>
<dbReference type="CTD" id="417228"/>
<organism evidence="4 5">
    <name type="scientific">Acanthaster planci</name>
    <name type="common">Crown-of-thorns starfish</name>
    <dbReference type="NCBI Taxonomy" id="133434"/>
    <lineage>
        <taxon>Eukaryota</taxon>
        <taxon>Metazoa</taxon>
        <taxon>Echinodermata</taxon>
        <taxon>Eleutherozoa</taxon>
        <taxon>Asterozoa</taxon>
        <taxon>Asteroidea</taxon>
        <taxon>Valvatacea</taxon>
        <taxon>Valvatida</taxon>
        <taxon>Acanthasteridae</taxon>
        <taxon>Acanthaster</taxon>
    </lineage>
</organism>
<evidence type="ECO:0000256" key="2">
    <source>
        <dbReference type="SAM" id="MobiDB-lite"/>
    </source>
</evidence>
<dbReference type="PROSITE" id="PS51840">
    <property type="entry name" value="C2_NT"/>
    <property type="match status" value="1"/>
</dbReference>
<dbReference type="PANTHER" id="PTHR21456:SF1">
    <property type="entry name" value="C2 NT-TYPE DOMAIN-CONTAINING PROTEIN"/>
    <property type="match status" value="1"/>
</dbReference>
<dbReference type="AlphaFoldDB" id="A0A8B7Z882"/>
<dbReference type="KEGG" id="aplc:110984798"/>
<name>A0A8B7Z882_ACAPL</name>
<sequence length="362" mass="39989">MTFTMKKKKYKFNVSFELVELSSIPLVNGVLFSKVRLLGGGNFSQLTSREEVSDHSVKWGATLNFTCRMSANASTGILEPCHCRVSVRKEVKGGKSYVKYGFADVNLAEYAGSGRITRRYLLEGYDTRRLDNSILKVSIDMTLLSGDPCFKAPDVVQNFLPGEVKKDEMPKSSLRGNEYTGMGSLVGDSSARSRQGKPRPNILTSGLVSAAESGSSGIVEDETFEQGHSRSSSYNSQQSRASGYSSTHSRSSSTTEHFSSAQSLTDLPEHEEPKESWKGTNERRRKHAEESQQQRRVDDTRVNADEIIDDIMSKQDFQADESTGDEGLQLFIAKDGSTALGSNQLKNRMSAGVFEQVVIDQR</sequence>
<feature type="compositionally biased region" description="Low complexity" evidence="2">
    <location>
        <begin position="229"/>
        <end position="263"/>
    </location>
</feature>
<feature type="domain" description="C2 NT-type" evidence="3">
    <location>
        <begin position="2"/>
        <end position="143"/>
    </location>
</feature>
<dbReference type="RefSeq" id="XP_022101010.1">
    <property type="nucleotide sequence ID" value="XM_022245318.1"/>
</dbReference>
<proteinExistence type="inferred from homology"/>
<gene>
    <name evidence="5" type="primary">LOC110984798</name>
</gene>
<evidence type="ECO:0000313" key="4">
    <source>
        <dbReference type="Proteomes" id="UP000694845"/>
    </source>
</evidence>
<dbReference type="InterPro" id="IPR019448">
    <property type="entry name" value="NT-C2"/>
</dbReference>
<feature type="region of interest" description="Disordered" evidence="2">
    <location>
        <begin position="167"/>
        <end position="302"/>
    </location>
</feature>
<protein>
    <submittedName>
        <fullName evidence="5">Protein FAM102A-like</fullName>
    </submittedName>
</protein>
<dbReference type="Pfam" id="PF10358">
    <property type="entry name" value="NT-C2"/>
    <property type="match status" value="1"/>
</dbReference>
<evidence type="ECO:0000313" key="5">
    <source>
        <dbReference type="RefSeq" id="XP_022101010.1"/>
    </source>
</evidence>
<feature type="compositionally biased region" description="Polar residues" evidence="2">
    <location>
        <begin position="202"/>
        <end position="216"/>
    </location>
</feature>
<dbReference type="PANTHER" id="PTHR21456">
    <property type="entry name" value="FAMILY WITH SEQUENCE SIMILARITY 102"/>
    <property type="match status" value="1"/>
</dbReference>
<reference evidence="5" key="1">
    <citation type="submission" date="2025-08" db="UniProtKB">
        <authorList>
            <consortium name="RefSeq"/>
        </authorList>
    </citation>
    <scope>IDENTIFICATION</scope>
</reference>
<accession>A0A8B7Z882</accession>
<dbReference type="Proteomes" id="UP000694845">
    <property type="component" value="Unplaced"/>
</dbReference>
<dbReference type="OMA" id="RPPVKQN"/>